<gene>
    <name evidence="8" type="primary">acpS</name>
    <name evidence="10" type="ORF">BG53_06900</name>
</gene>
<dbReference type="HAMAP" id="MF_00101">
    <property type="entry name" value="AcpS"/>
    <property type="match status" value="1"/>
</dbReference>
<evidence type="ECO:0000256" key="8">
    <source>
        <dbReference type="HAMAP-Rule" id="MF_00101"/>
    </source>
</evidence>
<comment type="cofactor">
    <cofactor evidence="8">
        <name>Mg(2+)</name>
        <dbReference type="ChEBI" id="CHEBI:18420"/>
    </cofactor>
</comment>
<dbReference type="RefSeq" id="WP_036584606.1">
    <property type="nucleotide sequence ID" value="NZ_KK082170.1"/>
</dbReference>
<dbReference type="NCBIfam" id="TIGR00516">
    <property type="entry name" value="acpS"/>
    <property type="match status" value="1"/>
</dbReference>
<evidence type="ECO:0000313" key="11">
    <source>
        <dbReference type="Proteomes" id="UP000053750"/>
    </source>
</evidence>
<evidence type="ECO:0000256" key="5">
    <source>
        <dbReference type="ARBA" id="ARBA00022842"/>
    </source>
</evidence>
<evidence type="ECO:0000256" key="2">
    <source>
        <dbReference type="ARBA" id="ARBA00022679"/>
    </source>
</evidence>
<keyword evidence="5 8" id="KW-0460">Magnesium</keyword>
<evidence type="ECO:0000256" key="4">
    <source>
        <dbReference type="ARBA" id="ARBA00022832"/>
    </source>
</evidence>
<comment type="caution">
    <text evidence="10">The sequence shown here is derived from an EMBL/GenBank/DDBJ whole genome shotgun (WGS) entry which is preliminary data.</text>
</comment>
<name>A0A9W5S017_9BACL</name>
<sequence length="138" mass="14764">MIIGVGHDLVEIERVRRLLEQGTGDRFLQRVLTQAEYERAQLKDGKLAEFTAGRFAAKEAVVKALGCGIGATMGFADIEILPDRAGKPCCALSQESLERLGMSGQKLTVHVSITHERSIASAFAVAEIRPKGGTRGGG</sequence>
<reference evidence="10 11" key="1">
    <citation type="submission" date="2014-02" db="EMBL/GenBank/DDBJ databases">
        <title>Genome sequence of Paenibacillus darwinianus reveals adaptive mechanisms for survival in Antarctic soils.</title>
        <authorList>
            <person name="Dsouza M."/>
            <person name="Taylor M.W."/>
            <person name="Turner S.J."/>
            <person name="Aislabie J."/>
        </authorList>
    </citation>
    <scope>NUCLEOTIDE SEQUENCE [LARGE SCALE GENOMIC DNA]</scope>
    <source>
        <strain evidence="10 11">CE1</strain>
    </source>
</reference>
<comment type="subcellular location">
    <subcellularLocation>
        <location evidence="8">Cytoplasm</location>
    </subcellularLocation>
</comment>
<evidence type="ECO:0000256" key="7">
    <source>
        <dbReference type="ARBA" id="ARBA00023160"/>
    </source>
</evidence>
<dbReference type="NCBIfam" id="TIGR00556">
    <property type="entry name" value="pantethn_trn"/>
    <property type="match status" value="1"/>
</dbReference>
<keyword evidence="3 8" id="KW-0479">Metal-binding</keyword>
<keyword evidence="11" id="KW-1185">Reference proteome</keyword>
<comment type="function">
    <text evidence="8">Transfers the 4'-phosphopantetheine moiety from coenzyme A to a Ser of acyl-carrier-protein.</text>
</comment>
<comment type="catalytic activity">
    <reaction evidence="8">
        <text>apo-[ACP] + CoA = holo-[ACP] + adenosine 3',5'-bisphosphate + H(+)</text>
        <dbReference type="Rhea" id="RHEA:12068"/>
        <dbReference type="Rhea" id="RHEA-COMP:9685"/>
        <dbReference type="Rhea" id="RHEA-COMP:9690"/>
        <dbReference type="ChEBI" id="CHEBI:15378"/>
        <dbReference type="ChEBI" id="CHEBI:29999"/>
        <dbReference type="ChEBI" id="CHEBI:57287"/>
        <dbReference type="ChEBI" id="CHEBI:58343"/>
        <dbReference type="ChEBI" id="CHEBI:64479"/>
        <dbReference type="EC" id="2.7.8.7"/>
    </reaction>
</comment>
<keyword evidence="1 8" id="KW-0444">Lipid biosynthesis</keyword>
<evidence type="ECO:0000256" key="3">
    <source>
        <dbReference type="ARBA" id="ARBA00022723"/>
    </source>
</evidence>
<organism evidence="10 11">
    <name type="scientific">Paenibacillus darwinianus</name>
    <dbReference type="NCBI Taxonomy" id="1380763"/>
    <lineage>
        <taxon>Bacteria</taxon>
        <taxon>Bacillati</taxon>
        <taxon>Bacillota</taxon>
        <taxon>Bacilli</taxon>
        <taxon>Bacillales</taxon>
        <taxon>Paenibacillaceae</taxon>
        <taxon>Paenibacillus</taxon>
    </lineage>
</organism>
<evidence type="ECO:0000256" key="1">
    <source>
        <dbReference type="ARBA" id="ARBA00022516"/>
    </source>
</evidence>
<comment type="similarity">
    <text evidence="8">Belongs to the P-Pant transferase superfamily. AcpS family.</text>
</comment>
<dbReference type="EMBL" id="JFHU01000199">
    <property type="protein sequence ID" value="EXX86154.1"/>
    <property type="molecule type" value="Genomic_DNA"/>
</dbReference>
<dbReference type="AlphaFoldDB" id="A0A9W5S017"/>
<dbReference type="Pfam" id="PF01648">
    <property type="entry name" value="ACPS"/>
    <property type="match status" value="1"/>
</dbReference>
<dbReference type="GO" id="GO:0006633">
    <property type="term" value="P:fatty acid biosynthetic process"/>
    <property type="evidence" value="ECO:0007669"/>
    <property type="project" value="UniProtKB-UniRule"/>
</dbReference>
<dbReference type="GO" id="GO:0000287">
    <property type="term" value="F:magnesium ion binding"/>
    <property type="evidence" value="ECO:0007669"/>
    <property type="project" value="UniProtKB-UniRule"/>
</dbReference>
<evidence type="ECO:0000259" key="9">
    <source>
        <dbReference type="Pfam" id="PF01648"/>
    </source>
</evidence>
<keyword evidence="6 8" id="KW-0443">Lipid metabolism</keyword>
<feature type="domain" description="4'-phosphopantetheinyl transferase" evidence="9">
    <location>
        <begin position="4"/>
        <end position="95"/>
    </location>
</feature>
<dbReference type="InterPro" id="IPR004568">
    <property type="entry name" value="Ppantetheine-prot_Trfase_dom"/>
</dbReference>
<keyword evidence="7 8" id="KW-0275">Fatty acid biosynthesis</keyword>
<dbReference type="SUPFAM" id="SSF56214">
    <property type="entry name" value="4'-phosphopantetheinyl transferase"/>
    <property type="match status" value="1"/>
</dbReference>
<dbReference type="InterPro" id="IPR002582">
    <property type="entry name" value="ACPS"/>
</dbReference>
<feature type="binding site" evidence="8">
    <location>
        <position position="59"/>
    </location>
    <ligand>
        <name>Mg(2+)</name>
        <dbReference type="ChEBI" id="CHEBI:18420"/>
    </ligand>
</feature>
<accession>A0A9W5S017</accession>
<dbReference type="InterPro" id="IPR008278">
    <property type="entry name" value="4-PPantetheinyl_Trfase_dom"/>
</dbReference>
<keyword evidence="8" id="KW-0963">Cytoplasm</keyword>
<feature type="binding site" evidence="8">
    <location>
        <position position="8"/>
    </location>
    <ligand>
        <name>Mg(2+)</name>
        <dbReference type="ChEBI" id="CHEBI:18420"/>
    </ligand>
</feature>
<dbReference type="Proteomes" id="UP000053750">
    <property type="component" value="Unassembled WGS sequence"/>
</dbReference>
<keyword evidence="2 8" id="KW-0808">Transferase</keyword>
<dbReference type="GO" id="GO:0008897">
    <property type="term" value="F:holo-[acyl-carrier-protein] synthase activity"/>
    <property type="evidence" value="ECO:0007669"/>
    <property type="project" value="UniProtKB-UniRule"/>
</dbReference>
<dbReference type="OrthoDB" id="517356at2"/>
<dbReference type="Gene3D" id="3.90.470.20">
    <property type="entry name" value="4'-phosphopantetheinyl transferase domain"/>
    <property type="match status" value="1"/>
</dbReference>
<dbReference type="EC" id="2.7.8.7" evidence="8"/>
<keyword evidence="4 8" id="KW-0276">Fatty acid metabolism</keyword>
<evidence type="ECO:0000256" key="6">
    <source>
        <dbReference type="ARBA" id="ARBA00023098"/>
    </source>
</evidence>
<protein>
    <recommendedName>
        <fullName evidence="8">Holo-[acyl-carrier-protein] synthase</fullName>
        <shortName evidence="8">Holo-ACP synthase</shortName>
        <ecNumber evidence="8">2.7.8.7</ecNumber>
    </recommendedName>
    <alternativeName>
        <fullName evidence="8">4'-phosphopantetheinyl transferase AcpS</fullName>
    </alternativeName>
</protein>
<proteinExistence type="inferred from homology"/>
<evidence type="ECO:0000313" key="10">
    <source>
        <dbReference type="EMBL" id="EXX86154.1"/>
    </source>
</evidence>
<dbReference type="GO" id="GO:0005737">
    <property type="term" value="C:cytoplasm"/>
    <property type="evidence" value="ECO:0007669"/>
    <property type="project" value="UniProtKB-SubCell"/>
</dbReference>
<dbReference type="InterPro" id="IPR037143">
    <property type="entry name" value="4-PPantetheinyl_Trfase_dom_sf"/>
</dbReference>